<evidence type="ECO:0000256" key="1">
    <source>
        <dbReference type="SAM" id="MobiDB-lite"/>
    </source>
</evidence>
<evidence type="ECO:0008006" key="4">
    <source>
        <dbReference type="Google" id="ProtNLM"/>
    </source>
</evidence>
<reference evidence="2 3" key="1">
    <citation type="submission" date="2021-06" db="EMBL/GenBank/DDBJ databases">
        <title>Caerostris extrusa draft genome.</title>
        <authorList>
            <person name="Kono N."/>
            <person name="Arakawa K."/>
        </authorList>
    </citation>
    <scope>NUCLEOTIDE SEQUENCE [LARGE SCALE GENOMIC DNA]</scope>
</reference>
<sequence length="81" mass="8955">MRNENSEKTAPNILAPPNARSSRMCRENNTFALYVWQARTSLICQMGAVGGCAHSTPSSLYPTAILTAPKHRGCRLRCYNV</sequence>
<accession>A0AAV4UEP9</accession>
<evidence type="ECO:0000313" key="3">
    <source>
        <dbReference type="Proteomes" id="UP001054945"/>
    </source>
</evidence>
<keyword evidence="3" id="KW-1185">Reference proteome</keyword>
<gene>
    <name evidence="2" type="ORF">CEXT_91991</name>
</gene>
<comment type="caution">
    <text evidence="2">The sequence shown here is derived from an EMBL/GenBank/DDBJ whole genome shotgun (WGS) entry which is preliminary data.</text>
</comment>
<dbReference type="Proteomes" id="UP001054945">
    <property type="component" value="Unassembled WGS sequence"/>
</dbReference>
<feature type="region of interest" description="Disordered" evidence="1">
    <location>
        <begin position="1"/>
        <end position="21"/>
    </location>
</feature>
<protein>
    <recommendedName>
        <fullName evidence="4">Ycf15</fullName>
    </recommendedName>
</protein>
<name>A0AAV4UEP9_CAEEX</name>
<organism evidence="2 3">
    <name type="scientific">Caerostris extrusa</name>
    <name type="common">Bark spider</name>
    <name type="synonym">Caerostris bankana</name>
    <dbReference type="NCBI Taxonomy" id="172846"/>
    <lineage>
        <taxon>Eukaryota</taxon>
        <taxon>Metazoa</taxon>
        <taxon>Ecdysozoa</taxon>
        <taxon>Arthropoda</taxon>
        <taxon>Chelicerata</taxon>
        <taxon>Arachnida</taxon>
        <taxon>Araneae</taxon>
        <taxon>Araneomorphae</taxon>
        <taxon>Entelegynae</taxon>
        <taxon>Araneoidea</taxon>
        <taxon>Araneidae</taxon>
        <taxon>Caerostris</taxon>
    </lineage>
</organism>
<dbReference type="AlphaFoldDB" id="A0AAV4UEP9"/>
<dbReference type="EMBL" id="BPLR01012740">
    <property type="protein sequence ID" value="GIY56206.1"/>
    <property type="molecule type" value="Genomic_DNA"/>
</dbReference>
<proteinExistence type="predicted"/>
<evidence type="ECO:0000313" key="2">
    <source>
        <dbReference type="EMBL" id="GIY56206.1"/>
    </source>
</evidence>